<dbReference type="CDD" id="cd02440">
    <property type="entry name" value="AdoMet_MTases"/>
    <property type="match status" value="1"/>
</dbReference>
<dbReference type="RefSeq" id="WP_074707103.1">
    <property type="nucleotide sequence ID" value="NZ_FNOP01000013.1"/>
</dbReference>
<gene>
    <name evidence="1" type="ORF">SAMN05216495_11349</name>
</gene>
<reference evidence="1 2" key="1">
    <citation type="submission" date="2016-10" db="EMBL/GenBank/DDBJ databases">
        <authorList>
            <person name="Varghese N."/>
            <person name="Submissions S."/>
        </authorList>
    </citation>
    <scope>NUCLEOTIDE SEQUENCE [LARGE SCALE GENOMIC DNA]</scope>
    <source>
        <strain evidence="1 2">WCC6</strain>
    </source>
</reference>
<evidence type="ECO:0000313" key="2">
    <source>
        <dbReference type="Proteomes" id="UP000182379"/>
    </source>
</evidence>
<dbReference type="AlphaFoldDB" id="A0A1H2Z479"/>
<dbReference type="InterPro" id="IPR029063">
    <property type="entry name" value="SAM-dependent_MTases_sf"/>
</dbReference>
<dbReference type="EMBL" id="FNOP01000013">
    <property type="protein sequence ID" value="SDX11599.1"/>
    <property type="molecule type" value="Genomic_DNA"/>
</dbReference>
<evidence type="ECO:0000313" key="1">
    <source>
        <dbReference type="EMBL" id="SDX11599.1"/>
    </source>
</evidence>
<dbReference type="InterPro" id="IPR007536">
    <property type="entry name" value="16SrRNA_methylTrfase_J"/>
</dbReference>
<dbReference type="Gene3D" id="3.40.50.150">
    <property type="entry name" value="Vaccinia Virus protein VP39"/>
    <property type="match status" value="1"/>
</dbReference>
<proteinExistence type="predicted"/>
<comment type="caution">
    <text evidence="1">The sequence shown here is derived from an EMBL/GenBank/DDBJ whole genome shotgun (WGS) entry which is preliminary data.</text>
</comment>
<dbReference type="PANTHER" id="PTHR36112:SF1">
    <property type="entry name" value="RIBOSOMAL RNA SMALL SUBUNIT METHYLTRANSFERASE J"/>
    <property type="match status" value="1"/>
</dbReference>
<dbReference type="GO" id="GO:0008990">
    <property type="term" value="F:rRNA (guanine-N2-)-methyltransferase activity"/>
    <property type="evidence" value="ECO:0007669"/>
    <property type="project" value="InterPro"/>
</dbReference>
<dbReference type="PANTHER" id="PTHR36112">
    <property type="entry name" value="RIBOSOMAL RNA SMALL SUBUNIT METHYLTRANSFERASE J"/>
    <property type="match status" value="1"/>
</dbReference>
<dbReference type="Proteomes" id="UP000182379">
    <property type="component" value="Unassembled WGS sequence"/>
</dbReference>
<dbReference type="Pfam" id="PF04445">
    <property type="entry name" value="SAM_MT"/>
    <property type="match status" value="1"/>
</dbReference>
<dbReference type="SUPFAM" id="SSF53335">
    <property type="entry name" value="S-adenosyl-L-methionine-dependent methyltransferases"/>
    <property type="match status" value="1"/>
</dbReference>
<keyword evidence="1" id="KW-0489">Methyltransferase</keyword>
<sequence length="264" mass="29230">MSIYGVTAIRKCGTELYNEARSWACTLDLPYIPRPIHGTLDQLLREKGLKAVLVATHQGPQVYTEEGILKYHPSMGVPRIRNLKRGGSDHLAQACGFRTGMRVLDCTLGLAADAVVASFLVGPEGKVVGLEASPVLYWAVSQGLKAYAIDDPDITASLRRIQPRLGKAEELLPTFPADSFDVVYFDPMFRKPVGNSASMQPLRPASYHKPLDPSMIREALRLAPRVVVKERDEDLLRSLGAREIQGGKYSKLRYGIIRREEGDQ</sequence>
<name>A0A1H2Z479_ACIFE</name>
<accession>A0A1H2Z479</accession>
<protein>
    <submittedName>
        <fullName evidence="1">SAM-dependent methyltransferase</fullName>
    </submittedName>
</protein>
<organism evidence="1 2">
    <name type="scientific">Acidaminococcus fermentans</name>
    <dbReference type="NCBI Taxonomy" id="905"/>
    <lineage>
        <taxon>Bacteria</taxon>
        <taxon>Bacillati</taxon>
        <taxon>Bacillota</taxon>
        <taxon>Negativicutes</taxon>
        <taxon>Acidaminococcales</taxon>
        <taxon>Acidaminococcaceae</taxon>
        <taxon>Acidaminococcus</taxon>
    </lineage>
</organism>
<keyword evidence="1" id="KW-0808">Transferase</keyword>